<name>A0ACB9XNF8_CHAAC</name>
<dbReference type="Proteomes" id="UP001057452">
    <property type="component" value="Chromosome 4"/>
</dbReference>
<evidence type="ECO:0000313" key="1">
    <source>
        <dbReference type="EMBL" id="KAI4828587.1"/>
    </source>
</evidence>
<sequence length="319" mass="36934">MTDPEWTRKFQITTRDLKHGDSWRLEFDENLVDVRQKPGWKKCIVHTGARFRCSKCSRGWSSNMVMVVCHLQLRNGEGVVKVRPSCQKCKECSEAPMEKPSIPSDNIFPLMNNLVQKIRVKCYNENLEQKKKHFRNFDGNKPHEPAHCEAFIVTTGTDRMAQPEWMSIFQIKTNDLPEEDSWRLQFDDNIVPDSPNSGWKQYIRNTSAWFKCTSCGRGWPSNKVMVLFNMRLTKREGVVKVRAFRQNCKKCSAAPMEKPTITPENIDILLENLMKKIRIKCYHEDLGEAQTPYQTLEVKSPHEPAHCEACIAGYCSQSS</sequence>
<comment type="caution">
    <text evidence="1">The sequence shown here is derived from an EMBL/GenBank/DDBJ whole genome shotgun (WGS) entry which is preliminary data.</text>
</comment>
<evidence type="ECO:0000313" key="2">
    <source>
        <dbReference type="Proteomes" id="UP001057452"/>
    </source>
</evidence>
<organism evidence="1 2">
    <name type="scientific">Chaenocephalus aceratus</name>
    <name type="common">Blackfin icefish</name>
    <name type="synonym">Chaenichthys aceratus</name>
    <dbReference type="NCBI Taxonomy" id="36190"/>
    <lineage>
        <taxon>Eukaryota</taxon>
        <taxon>Metazoa</taxon>
        <taxon>Chordata</taxon>
        <taxon>Craniata</taxon>
        <taxon>Vertebrata</taxon>
        <taxon>Euteleostomi</taxon>
        <taxon>Actinopterygii</taxon>
        <taxon>Neopterygii</taxon>
        <taxon>Teleostei</taxon>
        <taxon>Neoteleostei</taxon>
        <taxon>Acanthomorphata</taxon>
        <taxon>Eupercaria</taxon>
        <taxon>Perciformes</taxon>
        <taxon>Notothenioidei</taxon>
        <taxon>Channichthyidae</taxon>
        <taxon>Chaenocephalus</taxon>
    </lineage>
</organism>
<accession>A0ACB9XNF8</accession>
<reference evidence="1" key="1">
    <citation type="submission" date="2022-05" db="EMBL/GenBank/DDBJ databases">
        <title>Chromosome-level genome of Chaenocephalus aceratus.</title>
        <authorList>
            <person name="Park H."/>
        </authorList>
    </citation>
    <scope>NUCLEOTIDE SEQUENCE</scope>
    <source>
        <strain evidence="1">KU_202001</strain>
    </source>
</reference>
<dbReference type="EMBL" id="CM043788">
    <property type="protein sequence ID" value="KAI4828587.1"/>
    <property type="molecule type" value="Genomic_DNA"/>
</dbReference>
<keyword evidence="2" id="KW-1185">Reference proteome</keyword>
<protein>
    <submittedName>
        <fullName evidence="1">Uncharacterized protein</fullName>
    </submittedName>
</protein>
<gene>
    <name evidence="1" type="ORF">KUCAC02_022667</name>
</gene>
<proteinExistence type="predicted"/>